<dbReference type="Proteomes" id="UP000030758">
    <property type="component" value="Unassembled WGS sequence"/>
</dbReference>
<keyword evidence="4" id="KW-1185">Reference proteome</keyword>
<dbReference type="AlphaFoldDB" id="A0A085MHU0"/>
<evidence type="ECO:0000313" key="3">
    <source>
        <dbReference type="EMBL" id="KFD68128.1"/>
    </source>
</evidence>
<evidence type="ECO:0000313" key="2">
    <source>
        <dbReference type="EMBL" id="KFD56786.1"/>
    </source>
</evidence>
<evidence type="ECO:0000313" key="4">
    <source>
        <dbReference type="Proteomes" id="UP000030764"/>
    </source>
</evidence>
<reference evidence="2 4" key="1">
    <citation type="journal article" date="2014" name="Nat. Genet.">
        <title>Genome and transcriptome of the porcine whipworm Trichuris suis.</title>
        <authorList>
            <person name="Jex A.R."/>
            <person name="Nejsum P."/>
            <person name="Schwarz E.M."/>
            <person name="Hu L."/>
            <person name="Young N.D."/>
            <person name="Hall R.S."/>
            <person name="Korhonen P.K."/>
            <person name="Liao S."/>
            <person name="Thamsborg S."/>
            <person name="Xia J."/>
            <person name="Xu P."/>
            <person name="Wang S."/>
            <person name="Scheerlinck J.P."/>
            <person name="Hofmann A."/>
            <person name="Sternberg P.W."/>
            <person name="Wang J."/>
            <person name="Gasser R.B."/>
        </authorList>
    </citation>
    <scope>NUCLEOTIDE SEQUENCE [LARGE SCALE GENOMIC DNA]</scope>
    <source>
        <strain evidence="3">DCEP-RM93F</strain>
        <strain evidence="2">DCEP-RM93M</strain>
    </source>
</reference>
<proteinExistence type="predicted"/>
<dbReference type="EMBL" id="KL363192">
    <property type="protein sequence ID" value="KFD56786.1"/>
    <property type="molecule type" value="Genomic_DNA"/>
</dbReference>
<dbReference type="EMBL" id="KL367507">
    <property type="protein sequence ID" value="KFD68128.1"/>
    <property type="molecule type" value="Genomic_DNA"/>
</dbReference>
<evidence type="ECO:0000256" key="1">
    <source>
        <dbReference type="SAM" id="MobiDB-lite"/>
    </source>
</evidence>
<gene>
    <name evidence="2" type="ORF">M513_02463</name>
    <name evidence="3" type="ORF">M514_02463</name>
</gene>
<name>A0A085MHU0_9BILA</name>
<accession>A0A085MHU0</accession>
<sequence length="75" mass="8193">MSPLRSVGAATKLIPPLCVRPQGLYRLRVRPRTWMDEARVVVNTQVRVTVAGQTGSGQAHFDTSEMGAQCEPASR</sequence>
<dbReference type="Proteomes" id="UP000030764">
    <property type="component" value="Unassembled WGS sequence"/>
</dbReference>
<feature type="region of interest" description="Disordered" evidence="1">
    <location>
        <begin position="55"/>
        <end position="75"/>
    </location>
</feature>
<protein>
    <submittedName>
        <fullName evidence="2">Uncharacterized protein</fullName>
    </submittedName>
</protein>
<organism evidence="2 4">
    <name type="scientific">Trichuris suis</name>
    <name type="common">pig whipworm</name>
    <dbReference type="NCBI Taxonomy" id="68888"/>
    <lineage>
        <taxon>Eukaryota</taxon>
        <taxon>Metazoa</taxon>
        <taxon>Ecdysozoa</taxon>
        <taxon>Nematoda</taxon>
        <taxon>Enoplea</taxon>
        <taxon>Dorylaimia</taxon>
        <taxon>Trichinellida</taxon>
        <taxon>Trichuridae</taxon>
        <taxon>Trichuris</taxon>
    </lineage>
</organism>